<organism evidence="10 11">
    <name type="scientific">Absidia repens</name>
    <dbReference type="NCBI Taxonomy" id="90262"/>
    <lineage>
        <taxon>Eukaryota</taxon>
        <taxon>Fungi</taxon>
        <taxon>Fungi incertae sedis</taxon>
        <taxon>Mucoromycota</taxon>
        <taxon>Mucoromycotina</taxon>
        <taxon>Mucoromycetes</taxon>
        <taxon>Mucorales</taxon>
        <taxon>Cunninghamellaceae</taxon>
        <taxon>Absidia</taxon>
    </lineage>
</organism>
<dbReference type="SMART" id="SM00320">
    <property type="entry name" value="WD40"/>
    <property type="match status" value="7"/>
</dbReference>
<feature type="region of interest" description="Disordered" evidence="8">
    <location>
        <begin position="50"/>
        <end position="102"/>
    </location>
</feature>
<dbReference type="InterPro" id="IPR038184">
    <property type="entry name" value="CSTF1_dimer_sf"/>
</dbReference>
<evidence type="ECO:0000256" key="3">
    <source>
        <dbReference type="ARBA" id="ARBA00022664"/>
    </source>
</evidence>
<proteinExistence type="predicted"/>
<dbReference type="Proteomes" id="UP000193560">
    <property type="component" value="Unassembled WGS sequence"/>
</dbReference>
<accession>A0A1X2I2T4</accession>
<feature type="repeat" description="WD" evidence="7">
    <location>
        <begin position="253"/>
        <end position="295"/>
    </location>
</feature>
<evidence type="ECO:0000256" key="1">
    <source>
        <dbReference type="ARBA" id="ARBA00004123"/>
    </source>
</evidence>
<sequence>MTDTPLLEAEVLPLIISQLVAYGYSAVAQTVADATGATCDMMPSSRLVDLLSLGKERDREESDDEMMDKDDKQDAPQKSGNTGGDQGDHNAFDPDATNSAPRTAPNYVQLYYTQHKGPCRTAAFSKDGRLAATGSYDASLKLLDVNKMKKRTGGASDKPVIRTLYDHTAPVNDLSFHPNGGVLASCADDQSIKLFDLSKMGVKRAFRYLQDTQPVNSIDFHPSGDFLLAGTQDPHVRIYDINTLQCYTNRQQSDRHQAAITQIQYSLETGRLFASSSVDGTVKIWDGVSSQCIKTLERVHGGGMAVSSIRLTRNEKYVLTAGMDSCLRLWDISSGKVVMEYKGHEQRSQMLQPDFSHDEKFIMMGDEASTDVLVWDTQTGTLVKRISGQNNLVRCVASSPRDEGVLSCSDDYRARYYGGSNET</sequence>
<dbReference type="AlphaFoldDB" id="A0A1X2I2T4"/>
<keyword evidence="3" id="KW-0507">mRNA processing</keyword>
<dbReference type="STRING" id="90262.A0A1X2I2T4"/>
<evidence type="ECO:0000313" key="10">
    <source>
        <dbReference type="EMBL" id="ORZ07920.1"/>
    </source>
</evidence>
<dbReference type="PRINTS" id="PR00320">
    <property type="entry name" value="GPROTEINBRPT"/>
</dbReference>
<dbReference type="GO" id="GO:0031124">
    <property type="term" value="P:mRNA 3'-end processing"/>
    <property type="evidence" value="ECO:0007669"/>
    <property type="project" value="InterPro"/>
</dbReference>
<keyword evidence="11" id="KW-1185">Reference proteome</keyword>
<dbReference type="Pfam" id="PF16699">
    <property type="entry name" value="CSTF1_dimer"/>
    <property type="match status" value="1"/>
</dbReference>
<name>A0A1X2I2T4_9FUNG</name>
<dbReference type="GO" id="GO:0005848">
    <property type="term" value="C:mRNA cleavage stimulating factor complex"/>
    <property type="evidence" value="ECO:0007669"/>
    <property type="project" value="InterPro"/>
</dbReference>
<feature type="repeat" description="WD" evidence="7">
    <location>
        <begin position="299"/>
        <end position="340"/>
    </location>
</feature>
<evidence type="ECO:0000256" key="7">
    <source>
        <dbReference type="PROSITE-ProRule" id="PRU00221"/>
    </source>
</evidence>
<dbReference type="PANTHER" id="PTHR44133:SF2">
    <property type="entry name" value="CLEAVAGE STIMULATION FACTOR SUBUNIT 1"/>
    <property type="match status" value="1"/>
</dbReference>
<comment type="caution">
    <text evidence="10">The sequence shown here is derived from an EMBL/GenBank/DDBJ whole genome shotgun (WGS) entry which is preliminary data.</text>
</comment>
<gene>
    <name evidence="10" type="ORF">BCR42DRAFT_495771</name>
</gene>
<dbReference type="InterPro" id="IPR015943">
    <property type="entry name" value="WD40/YVTN_repeat-like_dom_sf"/>
</dbReference>
<dbReference type="PANTHER" id="PTHR44133">
    <property type="entry name" value="CLEAVAGE STIMULATION FACTOR SUBUNIT 1"/>
    <property type="match status" value="1"/>
</dbReference>
<feature type="domain" description="Cleavage stimulation factor subunit 1 dimerisation" evidence="9">
    <location>
        <begin position="14"/>
        <end position="56"/>
    </location>
</feature>
<evidence type="ECO:0000256" key="5">
    <source>
        <dbReference type="ARBA" id="ARBA00023242"/>
    </source>
</evidence>
<dbReference type="EMBL" id="MCGE01000033">
    <property type="protein sequence ID" value="ORZ07920.1"/>
    <property type="molecule type" value="Genomic_DNA"/>
</dbReference>
<feature type="repeat" description="WD" evidence="7">
    <location>
        <begin position="112"/>
        <end position="153"/>
    </location>
</feature>
<dbReference type="Pfam" id="PF00400">
    <property type="entry name" value="WD40"/>
    <property type="match status" value="3"/>
</dbReference>
<keyword evidence="5" id="KW-0539">Nucleus</keyword>
<keyword evidence="2 7" id="KW-0853">WD repeat</keyword>
<dbReference type="Pfam" id="PF02239">
    <property type="entry name" value="Cytochrom_D1"/>
    <property type="match status" value="1"/>
</dbReference>
<dbReference type="Gene3D" id="2.130.10.10">
    <property type="entry name" value="YVTN repeat-like/Quinoprotein amine dehydrogenase"/>
    <property type="match status" value="1"/>
</dbReference>
<dbReference type="OrthoDB" id="538223at2759"/>
<dbReference type="InterPro" id="IPR044633">
    <property type="entry name" value="CstF1-like"/>
</dbReference>
<dbReference type="InterPro" id="IPR019775">
    <property type="entry name" value="WD40_repeat_CS"/>
</dbReference>
<dbReference type="Gene3D" id="1.20.960.50">
    <property type="entry name" value="Cleavage stimulation factor subunit 1, dimerisation domain"/>
    <property type="match status" value="1"/>
</dbReference>
<dbReference type="SUPFAM" id="SSF50978">
    <property type="entry name" value="WD40 repeat-like"/>
    <property type="match status" value="1"/>
</dbReference>
<feature type="repeat" description="WD" evidence="7">
    <location>
        <begin position="164"/>
        <end position="198"/>
    </location>
</feature>
<dbReference type="InterPro" id="IPR020472">
    <property type="entry name" value="WD40_PAC1"/>
</dbReference>
<dbReference type="PROSITE" id="PS50294">
    <property type="entry name" value="WD_REPEATS_REGION"/>
    <property type="match status" value="4"/>
</dbReference>
<dbReference type="CDD" id="cd00200">
    <property type="entry name" value="WD40"/>
    <property type="match status" value="1"/>
</dbReference>
<reference evidence="10 11" key="1">
    <citation type="submission" date="2016-07" db="EMBL/GenBank/DDBJ databases">
        <title>Pervasive Adenine N6-methylation of Active Genes in Fungi.</title>
        <authorList>
            <consortium name="DOE Joint Genome Institute"/>
            <person name="Mondo S.J."/>
            <person name="Dannebaum R.O."/>
            <person name="Kuo R.C."/>
            <person name="Labutti K."/>
            <person name="Haridas S."/>
            <person name="Kuo A."/>
            <person name="Salamov A."/>
            <person name="Ahrendt S.R."/>
            <person name="Lipzen A."/>
            <person name="Sullivan W."/>
            <person name="Andreopoulos W.B."/>
            <person name="Clum A."/>
            <person name="Lindquist E."/>
            <person name="Daum C."/>
            <person name="Ramamoorthy G.K."/>
            <person name="Gryganskyi A."/>
            <person name="Culley D."/>
            <person name="Magnuson J.K."/>
            <person name="James T.Y."/>
            <person name="O'Malley M.A."/>
            <person name="Stajich J.E."/>
            <person name="Spatafora J.W."/>
            <person name="Visel A."/>
            <person name="Grigoriev I.V."/>
        </authorList>
    </citation>
    <scope>NUCLEOTIDE SEQUENCE [LARGE SCALE GENOMIC DNA]</scope>
    <source>
        <strain evidence="10 11">NRRL 1336</strain>
    </source>
</reference>
<evidence type="ECO:0000256" key="6">
    <source>
        <dbReference type="ARBA" id="ARBA00029851"/>
    </source>
</evidence>
<evidence type="ECO:0000256" key="4">
    <source>
        <dbReference type="ARBA" id="ARBA00022737"/>
    </source>
</evidence>
<comment type="subcellular location">
    <subcellularLocation>
        <location evidence="1">Nucleus</location>
    </subcellularLocation>
</comment>
<evidence type="ECO:0000256" key="8">
    <source>
        <dbReference type="SAM" id="MobiDB-lite"/>
    </source>
</evidence>
<dbReference type="PROSITE" id="PS00678">
    <property type="entry name" value="WD_REPEATS_1"/>
    <property type="match status" value="1"/>
</dbReference>
<evidence type="ECO:0000259" key="9">
    <source>
        <dbReference type="Pfam" id="PF16699"/>
    </source>
</evidence>
<protein>
    <recommendedName>
        <fullName evidence="6">Cleavage stimulation factor 50 kDa subunit</fullName>
    </recommendedName>
</protein>
<keyword evidence="4" id="KW-0677">Repeat</keyword>
<dbReference type="InterPro" id="IPR001680">
    <property type="entry name" value="WD40_rpt"/>
</dbReference>
<evidence type="ECO:0000313" key="11">
    <source>
        <dbReference type="Proteomes" id="UP000193560"/>
    </source>
</evidence>
<evidence type="ECO:0000256" key="2">
    <source>
        <dbReference type="ARBA" id="ARBA00022574"/>
    </source>
</evidence>
<feature type="repeat" description="WD" evidence="7">
    <location>
        <begin position="208"/>
        <end position="249"/>
    </location>
</feature>
<dbReference type="PROSITE" id="PS50082">
    <property type="entry name" value="WD_REPEATS_2"/>
    <property type="match status" value="5"/>
</dbReference>
<dbReference type="InterPro" id="IPR032028">
    <property type="entry name" value="CSTF1_dimer"/>
</dbReference>
<dbReference type="GO" id="GO:0003723">
    <property type="term" value="F:RNA binding"/>
    <property type="evidence" value="ECO:0007669"/>
    <property type="project" value="TreeGrafter"/>
</dbReference>
<dbReference type="InterPro" id="IPR036322">
    <property type="entry name" value="WD40_repeat_dom_sf"/>
</dbReference>